<evidence type="ECO:0000313" key="2">
    <source>
        <dbReference type="Proteomes" id="UP000748308"/>
    </source>
</evidence>
<reference evidence="1" key="1">
    <citation type="submission" date="2019-03" db="EMBL/GenBank/DDBJ databases">
        <title>Lake Tanganyika Metagenome-Assembled Genomes (MAGs).</title>
        <authorList>
            <person name="Tran P."/>
        </authorList>
    </citation>
    <scope>NUCLEOTIDE SEQUENCE</scope>
    <source>
        <strain evidence="1">M_DeepCast_400m_m2_100</strain>
    </source>
</reference>
<proteinExistence type="predicted"/>
<dbReference type="Proteomes" id="UP000748308">
    <property type="component" value="Unassembled WGS sequence"/>
</dbReference>
<dbReference type="Gene3D" id="2.60.120.260">
    <property type="entry name" value="Galactose-binding domain-like"/>
    <property type="match status" value="1"/>
</dbReference>
<protein>
    <submittedName>
        <fullName evidence="1">Uncharacterized protein</fullName>
    </submittedName>
</protein>
<name>A0A938BQ48_UNCEI</name>
<gene>
    <name evidence="1" type="ORF">FJY75_14345</name>
</gene>
<accession>A0A938BQ48</accession>
<dbReference type="AlphaFoldDB" id="A0A938BQ48"/>
<comment type="caution">
    <text evidence="1">The sequence shown here is derived from an EMBL/GenBank/DDBJ whole genome shotgun (WGS) entry which is preliminary data.</text>
</comment>
<evidence type="ECO:0000313" key="1">
    <source>
        <dbReference type="EMBL" id="MBM3319023.1"/>
    </source>
</evidence>
<organism evidence="1 2">
    <name type="scientific">Eiseniibacteriota bacterium</name>
    <dbReference type="NCBI Taxonomy" id="2212470"/>
    <lineage>
        <taxon>Bacteria</taxon>
        <taxon>Candidatus Eiseniibacteriota</taxon>
    </lineage>
</organism>
<sequence>MEAYRVTHPDPVYAGDWSLKLVDAAPTGTPQGYLAWIDGLQDGDIVTASFWRYDDTPGASPSSRIWAHYTAAGGTIDDYAGSAGGNNDYGPGEGWDQTGWTWVFDSNLGARGGLVIEVRTYSNPGDTVWIDNLSITAPDGVMIQLPEIPPQPWACCLYSGECVLAFEDECAEAGGVWHDGLTCEDVTCPAPMVCCIDHECFMLHEVDCLAQGGEPHPEFEDCTDNPCEELTPAEPSNWGAIKSLYR</sequence>
<dbReference type="EMBL" id="VGIY01000599">
    <property type="protein sequence ID" value="MBM3319023.1"/>
    <property type="molecule type" value="Genomic_DNA"/>
</dbReference>